<feature type="region of interest" description="NMP" evidence="8">
    <location>
        <begin position="30"/>
        <end position="59"/>
    </location>
</feature>
<feature type="domain" description="Adenylate kinase active site lid" evidence="11">
    <location>
        <begin position="127"/>
        <end position="162"/>
    </location>
</feature>
<evidence type="ECO:0000313" key="12">
    <source>
        <dbReference type="EMBL" id="KXG75703.1"/>
    </source>
</evidence>
<sequence>MRIVLMGPPGAGKGTQAKKLAEVFGVAQVATGDILRAAVQQGTALGKKAKEYMDRGLLVPDEVITGIVRERLREINVKKGFILDGFPRTIPQAESLEKILEEMGVKLDTVINIVVPREELIERFTGRRVCEMCGSTYHVKYNPPKQEGICDKCGGRLIVRADDDVKTVEKRIDVYERETKPLIDYYRSKNLLVNIDGNRPIEVVFEEIKDLLKGEG</sequence>
<dbReference type="CDD" id="cd01428">
    <property type="entry name" value="ADK"/>
    <property type="match status" value="1"/>
</dbReference>
<feature type="binding site" evidence="8">
    <location>
        <begin position="136"/>
        <end position="137"/>
    </location>
    <ligand>
        <name>ATP</name>
        <dbReference type="ChEBI" id="CHEBI:30616"/>
    </ligand>
</feature>
<comment type="subunit">
    <text evidence="8 10">Monomer.</text>
</comment>
<evidence type="ECO:0000256" key="5">
    <source>
        <dbReference type="ARBA" id="ARBA00022777"/>
    </source>
</evidence>
<dbReference type="NCBIfam" id="NF001380">
    <property type="entry name" value="PRK00279.1-2"/>
    <property type="match status" value="1"/>
</dbReference>
<dbReference type="FunCoup" id="A0A140L578">
    <property type="interactions" value="415"/>
</dbReference>
<evidence type="ECO:0000256" key="9">
    <source>
        <dbReference type="RuleBase" id="RU003330"/>
    </source>
</evidence>
<evidence type="ECO:0000256" key="2">
    <source>
        <dbReference type="ARBA" id="ARBA00022723"/>
    </source>
</evidence>
<dbReference type="STRING" id="520764.AN618_17950"/>
<comment type="caution">
    <text evidence="12">The sequence shown here is derived from an EMBL/GenBank/DDBJ whole genome shotgun (WGS) entry which is preliminary data.</text>
</comment>
<dbReference type="AlphaFoldDB" id="A0A140L578"/>
<evidence type="ECO:0000313" key="13">
    <source>
        <dbReference type="Proteomes" id="UP000070427"/>
    </source>
</evidence>
<feature type="binding site" evidence="8">
    <location>
        <position position="31"/>
    </location>
    <ligand>
        <name>AMP</name>
        <dbReference type="ChEBI" id="CHEBI:456215"/>
    </ligand>
</feature>
<keyword evidence="3 8" id="KW-0545">Nucleotide biosynthesis</keyword>
<accession>A0A140L578</accession>
<dbReference type="PANTHER" id="PTHR23359">
    <property type="entry name" value="NUCLEOTIDE KINASE"/>
    <property type="match status" value="1"/>
</dbReference>
<comment type="function">
    <text evidence="8">Catalyzes the reversible transfer of the terminal phosphate group between ATP and AMP. Plays an important role in cellular energy homeostasis and in adenine nucleotide metabolism.</text>
</comment>
<dbReference type="HAMAP" id="MF_00235">
    <property type="entry name" value="Adenylate_kinase_Adk"/>
    <property type="match status" value="1"/>
</dbReference>
<feature type="binding site" evidence="8">
    <location>
        <position position="150"/>
    </location>
    <ligand>
        <name>Zn(2+)</name>
        <dbReference type="ChEBI" id="CHEBI:29105"/>
        <note>structural</note>
    </ligand>
</feature>
<feature type="binding site" evidence="8">
    <location>
        <position position="130"/>
    </location>
    <ligand>
        <name>Zn(2+)</name>
        <dbReference type="ChEBI" id="CHEBI:29105"/>
        <note>structural</note>
    </ligand>
</feature>
<comment type="pathway">
    <text evidence="8">Purine metabolism; AMP biosynthesis via salvage pathway; AMP from ADP: step 1/1.</text>
</comment>
<dbReference type="InterPro" id="IPR027417">
    <property type="entry name" value="P-loop_NTPase"/>
</dbReference>
<feature type="binding site" evidence="8">
    <location>
        <position position="160"/>
    </location>
    <ligand>
        <name>AMP</name>
        <dbReference type="ChEBI" id="CHEBI:456215"/>
    </ligand>
</feature>
<feature type="binding site" evidence="8">
    <location>
        <position position="92"/>
    </location>
    <ligand>
        <name>AMP</name>
        <dbReference type="ChEBI" id="CHEBI:456215"/>
    </ligand>
</feature>
<dbReference type="Gene3D" id="3.40.50.300">
    <property type="entry name" value="P-loop containing nucleotide triphosphate hydrolases"/>
    <property type="match status" value="1"/>
</dbReference>
<dbReference type="InterPro" id="IPR033690">
    <property type="entry name" value="Adenylat_kinase_CS"/>
</dbReference>
<proteinExistence type="inferred from homology"/>
<dbReference type="OrthoDB" id="9805030at2"/>
<reference evidence="12 13" key="1">
    <citation type="submission" date="2015-12" db="EMBL/GenBank/DDBJ databases">
        <title>Draft genome sequnece of Fervidicola ferrireducens strain Y170.</title>
        <authorList>
            <person name="Patel B.K."/>
        </authorList>
    </citation>
    <scope>NUCLEOTIDE SEQUENCE [LARGE SCALE GENOMIC DNA]</scope>
    <source>
        <strain evidence="12 13">Y170</strain>
    </source>
</reference>
<dbReference type="PROSITE" id="PS00113">
    <property type="entry name" value="ADENYLATE_KINASE"/>
    <property type="match status" value="1"/>
</dbReference>
<evidence type="ECO:0000256" key="8">
    <source>
        <dbReference type="HAMAP-Rule" id="MF_00235"/>
    </source>
</evidence>
<dbReference type="NCBIfam" id="TIGR01351">
    <property type="entry name" value="adk"/>
    <property type="match status" value="1"/>
</dbReference>
<dbReference type="GO" id="GO:0005737">
    <property type="term" value="C:cytoplasm"/>
    <property type="evidence" value="ECO:0007669"/>
    <property type="project" value="UniProtKB-SubCell"/>
</dbReference>
<dbReference type="InterPro" id="IPR006259">
    <property type="entry name" value="Adenyl_kin_sub"/>
</dbReference>
<keyword evidence="13" id="KW-1185">Reference proteome</keyword>
<dbReference type="InParanoid" id="A0A140L578"/>
<dbReference type="EC" id="2.7.4.3" evidence="8 10"/>
<dbReference type="InterPro" id="IPR000850">
    <property type="entry name" value="Adenylat/UMP-CMP_kin"/>
</dbReference>
<feature type="binding site" evidence="8">
    <location>
        <begin position="57"/>
        <end position="59"/>
    </location>
    <ligand>
        <name>AMP</name>
        <dbReference type="ChEBI" id="CHEBI:456215"/>
    </ligand>
</feature>
<gene>
    <name evidence="8 12" type="primary">adk</name>
    <name evidence="12" type="ORF">AN618_17950</name>
</gene>
<dbReference type="Pfam" id="PF00406">
    <property type="entry name" value="ADK"/>
    <property type="match status" value="1"/>
</dbReference>
<feature type="binding site" evidence="8">
    <location>
        <position position="36"/>
    </location>
    <ligand>
        <name>AMP</name>
        <dbReference type="ChEBI" id="CHEBI:456215"/>
    </ligand>
</feature>
<keyword evidence="8" id="KW-0963">Cytoplasm</keyword>
<dbReference type="UniPathway" id="UPA00588">
    <property type="reaction ID" value="UER00649"/>
</dbReference>
<comment type="domain">
    <text evidence="8">Consists of three domains, a large central CORE domain and two small peripheral domains, NMPbind and LID, which undergo movements during catalysis. The LID domain closes over the site of phosphoryl transfer upon ATP binding. Assembling and dissambling the active center during each catalytic cycle provides an effective means to prevent ATP hydrolysis. Some bacteria have evolved a zinc-coordinating structure that stabilizes the LID domain.</text>
</comment>
<feature type="binding site" evidence="8">
    <location>
        <position position="153"/>
    </location>
    <ligand>
        <name>Zn(2+)</name>
        <dbReference type="ChEBI" id="CHEBI:29105"/>
        <note>structural</note>
    </ligand>
</feature>
<dbReference type="NCBIfam" id="NF011100">
    <property type="entry name" value="PRK14527.1"/>
    <property type="match status" value="1"/>
</dbReference>
<dbReference type="GO" id="GO:0044209">
    <property type="term" value="P:AMP salvage"/>
    <property type="evidence" value="ECO:0007669"/>
    <property type="project" value="UniProtKB-UniRule"/>
</dbReference>
<dbReference type="Pfam" id="PF05191">
    <property type="entry name" value="ADK_lid"/>
    <property type="match status" value="1"/>
</dbReference>
<dbReference type="GO" id="GO:0008270">
    <property type="term" value="F:zinc ion binding"/>
    <property type="evidence" value="ECO:0007669"/>
    <property type="project" value="UniProtKB-UniRule"/>
</dbReference>
<dbReference type="GO" id="GO:0005524">
    <property type="term" value="F:ATP binding"/>
    <property type="evidence" value="ECO:0007669"/>
    <property type="project" value="UniProtKB-UniRule"/>
</dbReference>
<keyword evidence="5 8" id="KW-0418">Kinase</keyword>
<dbReference type="PATRIC" id="fig|520764.3.peg.1931"/>
<evidence type="ECO:0000256" key="4">
    <source>
        <dbReference type="ARBA" id="ARBA00022741"/>
    </source>
</evidence>
<evidence type="ECO:0000256" key="1">
    <source>
        <dbReference type="ARBA" id="ARBA00022679"/>
    </source>
</evidence>
<keyword evidence="1 8" id="KW-0808">Transferase</keyword>
<protein>
    <recommendedName>
        <fullName evidence="8 10">Adenylate kinase</fullName>
        <shortName evidence="8">AK</shortName>
        <ecNumber evidence="8 10">2.7.4.3</ecNumber>
    </recommendedName>
    <alternativeName>
        <fullName evidence="8">ATP-AMP transphosphorylase</fullName>
    </alternativeName>
    <alternativeName>
        <fullName evidence="8">ATP:AMP phosphotransferase</fullName>
    </alternativeName>
    <alternativeName>
        <fullName evidence="8">Adenylate monophosphate kinase</fullName>
    </alternativeName>
</protein>
<organism evidence="12 13">
    <name type="scientific">Fervidicola ferrireducens</name>
    <dbReference type="NCBI Taxonomy" id="520764"/>
    <lineage>
        <taxon>Bacteria</taxon>
        <taxon>Bacillati</taxon>
        <taxon>Bacillota</taxon>
        <taxon>Clostridia</taxon>
        <taxon>Thermosediminibacterales</taxon>
        <taxon>Thermosediminibacteraceae</taxon>
        <taxon>Fervidicola</taxon>
    </lineage>
</organism>
<evidence type="ECO:0000259" key="11">
    <source>
        <dbReference type="Pfam" id="PF05191"/>
    </source>
</evidence>
<evidence type="ECO:0000256" key="3">
    <source>
        <dbReference type="ARBA" id="ARBA00022727"/>
    </source>
</evidence>
<keyword evidence="4 8" id="KW-0547">Nucleotide-binding</keyword>
<keyword evidence="7 8" id="KW-0067">ATP-binding</keyword>
<dbReference type="FunFam" id="3.40.50.300:FF:000106">
    <property type="entry name" value="Adenylate kinase mitochondrial"/>
    <property type="match status" value="1"/>
</dbReference>
<dbReference type="NCBIfam" id="NF001381">
    <property type="entry name" value="PRK00279.1-3"/>
    <property type="match status" value="1"/>
</dbReference>
<feature type="binding site" evidence="8">
    <location>
        <position position="133"/>
    </location>
    <ligand>
        <name>Zn(2+)</name>
        <dbReference type="ChEBI" id="CHEBI:29105"/>
        <note>structural</note>
    </ligand>
</feature>
<comment type="similarity">
    <text evidence="8 9">Belongs to the adenylate kinase family.</text>
</comment>
<feature type="binding site" evidence="8">
    <location>
        <begin position="10"/>
        <end position="15"/>
    </location>
    <ligand>
        <name>ATP</name>
        <dbReference type="ChEBI" id="CHEBI:30616"/>
    </ligand>
</feature>
<feature type="binding site" evidence="8">
    <location>
        <begin position="85"/>
        <end position="88"/>
    </location>
    <ligand>
        <name>AMP</name>
        <dbReference type="ChEBI" id="CHEBI:456215"/>
    </ligand>
</feature>
<comment type="catalytic activity">
    <reaction evidence="8 10">
        <text>AMP + ATP = 2 ADP</text>
        <dbReference type="Rhea" id="RHEA:12973"/>
        <dbReference type="ChEBI" id="CHEBI:30616"/>
        <dbReference type="ChEBI" id="CHEBI:456215"/>
        <dbReference type="ChEBI" id="CHEBI:456216"/>
        <dbReference type="EC" id="2.7.4.3"/>
    </reaction>
</comment>
<keyword evidence="6 8" id="KW-0862">Zinc</keyword>
<feature type="binding site" evidence="8">
    <location>
        <position position="127"/>
    </location>
    <ligand>
        <name>ATP</name>
        <dbReference type="ChEBI" id="CHEBI:30616"/>
    </ligand>
</feature>
<dbReference type="RefSeq" id="WP_066354043.1">
    <property type="nucleotide sequence ID" value="NZ_LOED01000024.1"/>
</dbReference>
<dbReference type="PRINTS" id="PR00094">
    <property type="entry name" value="ADENYLTKNASE"/>
</dbReference>
<dbReference type="InterPro" id="IPR007862">
    <property type="entry name" value="Adenylate_kinase_lid-dom"/>
</dbReference>
<dbReference type="SUPFAM" id="SSF52540">
    <property type="entry name" value="P-loop containing nucleoside triphosphate hydrolases"/>
    <property type="match status" value="1"/>
</dbReference>
<feature type="binding site" evidence="8">
    <location>
        <position position="171"/>
    </location>
    <ligand>
        <name>AMP</name>
        <dbReference type="ChEBI" id="CHEBI:456215"/>
    </ligand>
</feature>
<dbReference type="GO" id="GO:0004017">
    <property type="term" value="F:AMP kinase activity"/>
    <property type="evidence" value="ECO:0007669"/>
    <property type="project" value="UniProtKB-UniRule"/>
</dbReference>
<evidence type="ECO:0000256" key="7">
    <source>
        <dbReference type="ARBA" id="ARBA00022840"/>
    </source>
</evidence>
<feature type="binding site" evidence="8">
    <location>
        <position position="199"/>
    </location>
    <ligand>
        <name>ATP</name>
        <dbReference type="ChEBI" id="CHEBI:30616"/>
    </ligand>
</feature>
<feature type="region of interest" description="LID" evidence="8">
    <location>
        <begin position="126"/>
        <end position="163"/>
    </location>
</feature>
<name>A0A140L578_9FIRM</name>
<dbReference type="EMBL" id="LOED01000024">
    <property type="protein sequence ID" value="KXG75703.1"/>
    <property type="molecule type" value="Genomic_DNA"/>
</dbReference>
<evidence type="ECO:0000256" key="10">
    <source>
        <dbReference type="RuleBase" id="RU003331"/>
    </source>
</evidence>
<evidence type="ECO:0000256" key="6">
    <source>
        <dbReference type="ARBA" id="ARBA00022833"/>
    </source>
</evidence>
<comment type="subcellular location">
    <subcellularLocation>
        <location evidence="8 10">Cytoplasm</location>
    </subcellularLocation>
</comment>
<keyword evidence="2 8" id="KW-0479">Metal-binding</keyword>
<dbReference type="Proteomes" id="UP000070427">
    <property type="component" value="Unassembled WGS sequence"/>
</dbReference>